<keyword evidence="2" id="KW-1185">Reference proteome</keyword>
<evidence type="ECO:0000313" key="2">
    <source>
        <dbReference type="Proteomes" id="UP000076871"/>
    </source>
</evidence>
<dbReference type="InParanoid" id="A0A165CXI2"/>
<evidence type="ECO:0000313" key="1">
    <source>
        <dbReference type="EMBL" id="KZT03674.1"/>
    </source>
</evidence>
<protein>
    <submittedName>
        <fullName evidence="1">Uncharacterized protein</fullName>
    </submittedName>
</protein>
<dbReference type="RefSeq" id="XP_040761414.1">
    <property type="nucleotide sequence ID" value="XM_040909547.1"/>
</dbReference>
<dbReference type="EMBL" id="KV427642">
    <property type="protein sequence ID" value="KZT03674.1"/>
    <property type="molecule type" value="Genomic_DNA"/>
</dbReference>
<organism evidence="1 2">
    <name type="scientific">Laetiporus sulphureus 93-53</name>
    <dbReference type="NCBI Taxonomy" id="1314785"/>
    <lineage>
        <taxon>Eukaryota</taxon>
        <taxon>Fungi</taxon>
        <taxon>Dikarya</taxon>
        <taxon>Basidiomycota</taxon>
        <taxon>Agaricomycotina</taxon>
        <taxon>Agaricomycetes</taxon>
        <taxon>Polyporales</taxon>
        <taxon>Laetiporus</taxon>
    </lineage>
</organism>
<dbReference type="Proteomes" id="UP000076871">
    <property type="component" value="Unassembled WGS sequence"/>
</dbReference>
<proteinExistence type="predicted"/>
<reference evidence="1 2" key="1">
    <citation type="journal article" date="2016" name="Mol. Biol. Evol.">
        <title>Comparative Genomics of Early-Diverging Mushroom-Forming Fungi Provides Insights into the Origins of Lignocellulose Decay Capabilities.</title>
        <authorList>
            <person name="Nagy L.G."/>
            <person name="Riley R."/>
            <person name="Tritt A."/>
            <person name="Adam C."/>
            <person name="Daum C."/>
            <person name="Floudas D."/>
            <person name="Sun H."/>
            <person name="Yadav J.S."/>
            <person name="Pangilinan J."/>
            <person name="Larsson K.H."/>
            <person name="Matsuura K."/>
            <person name="Barry K."/>
            <person name="Labutti K."/>
            <person name="Kuo R."/>
            <person name="Ohm R.A."/>
            <person name="Bhattacharya S.S."/>
            <person name="Shirouzu T."/>
            <person name="Yoshinaga Y."/>
            <person name="Martin F.M."/>
            <person name="Grigoriev I.V."/>
            <person name="Hibbett D.S."/>
        </authorList>
    </citation>
    <scope>NUCLEOTIDE SEQUENCE [LARGE SCALE GENOMIC DNA]</scope>
    <source>
        <strain evidence="1 2">93-53</strain>
    </source>
</reference>
<name>A0A165CXI2_9APHY</name>
<dbReference type="AlphaFoldDB" id="A0A165CXI2"/>
<gene>
    <name evidence="1" type="ORF">LAESUDRAFT_728961</name>
</gene>
<dbReference type="GeneID" id="63826576"/>
<accession>A0A165CXI2</accession>
<sequence>MSSRLLSTVVLGRNCFTDDRPCEVFAHFCISVAGWNGAIWFRTALEVSRRVLWFISDRCRGTYQNEEWSCGQCGREALPRRQAREERFLLIGC</sequence>